<organism evidence="1 2">
    <name type="scientific">Moraxella pluranimalium</name>
    <dbReference type="NCBI Taxonomy" id="470453"/>
    <lineage>
        <taxon>Bacteria</taxon>
        <taxon>Pseudomonadati</taxon>
        <taxon>Pseudomonadota</taxon>
        <taxon>Gammaproteobacteria</taxon>
        <taxon>Moraxellales</taxon>
        <taxon>Moraxellaceae</taxon>
        <taxon>Moraxella</taxon>
    </lineage>
</organism>
<dbReference type="EMBL" id="MUYU01000022">
    <property type="protein sequence ID" value="OOS23007.1"/>
    <property type="molecule type" value="Genomic_DNA"/>
</dbReference>
<accession>A0A1T0CKZ0</accession>
<gene>
    <name evidence="1" type="ORF">B0680_08450</name>
</gene>
<comment type="caution">
    <text evidence="1">The sequence shown here is derived from an EMBL/GenBank/DDBJ whole genome shotgun (WGS) entry which is preliminary data.</text>
</comment>
<reference evidence="1 2" key="1">
    <citation type="submission" date="2017-02" db="EMBL/GenBank/DDBJ databases">
        <title>Draft genome sequence of Moraxella pluranimalium CCUG 54913T type strain.</title>
        <authorList>
            <person name="Salva-Serra F."/>
            <person name="Engstrom-Jakobsson H."/>
            <person name="Thorell K."/>
            <person name="Jaen-Luchoro D."/>
            <person name="Gonzales-Siles L."/>
            <person name="Karlsson R."/>
            <person name="Yazdan S."/>
            <person name="Boulund F."/>
            <person name="Johnning A."/>
            <person name="Engstrand L."/>
            <person name="Kristiansson E."/>
            <person name="Moore E."/>
        </authorList>
    </citation>
    <scope>NUCLEOTIDE SEQUENCE [LARGE SCALE GENOMIC DNA]</scope>
    <source>
        <strain evidence="1 2">CCUG 54913</strain>
    </source>
</reference>
<evidence type="ECO:0000313" key="2">
    <source>
        <dbReference type="Proteomes" id="UP000189800"/>
    </source>
</evidence>
<dbReference type="OrthoDB" id="6720851at2"/>
<sequence length="75" mass="8376">MTNITLDDLLNDLQKAKDIAERNENPNALVTATLAQAKLLGLDKPQLHDKNQDAVDLMADLMKELSNDKKTTYHS</sequence>
<dbReference type="Proteomes" id="UP000189800">
    <property type="component" value="Unassembled WGS sequence"/>
</dbReference>
<name>A0A1T0CKZ0_9GAMM</name>
<dbReference type="AlphaFoldDB" id="A0A1T0CKZ0"/>
<evidence type="ECO:0000313" key="1">
    <source>
        <dbReference type="EMBL" id="OOS23007.1"/>
    </source>
</evidence>
<proteinExistence type="predicted"/>
<dbReference type="RefSeq" id="WP_078254668.1">
    <property type="nucleotide sequence ID" value="NZ_MUYU01000022.1"/>
</dbReference>
<dbReference type="STRING" id="470453.B0680_08450"/>
<keyword evidence="2" id="KW-1185">Reference proteome</keyword>
<protein>
    <submittedName>
        <fullName evidence="1">Uncharacterized protein</fullName>
    </submittedName>
</protein>